<protein>
    <submittedName>
        <fullName evidence="3">(African queen) hypothetical protein</fullName>
    </submittedName>
</protein>
<dbReference type="EMBL" id="CAKASE010000059">
    <property type="protein sequence ID" value="CAG9567782.1"/>
    <property type="molecule type" value="Genomic_DNA"/>
</dbReference>
<feature type="compositionally biased region" description="Polar residues" evidence="1">
    <location>
        <begin position="165"/>
        <end position="177"/>
    </location>
</feature>
<reference evidence="3" key="1">
    <citation type="submission" date="2021-09" db="EMBL/GenBank/DDBJ databases">
        <authorList>
            <person name="Martin H S."/>
        </authorList>
    </citation>
    <scope>NUCLEOTIDE SEQUENCE</scope>
</reference>
<dbReference type="InterPro" id="IPR031865">
    <property type="entry name" value="DUF4757"/>
</dbReference>
<comment type="caution">
    <text evidence="3">The sequence shown here is derived from an EMBL/GenBank/DDBJ whole genome shotgun (WGS) entry which is preliminary data.</text>
</comment>
<sequence length="186" mass="21460">MMHSRRFSLTSDSADFLATRPHTASVLPGKPAANPLQFVKVGPADLGNKAREQLRRAELAKKTEPARIERQEDWQSNLDNWKSSRRKRVEHIIERCVEVRRFENEIQPRGKSKTFNEMLEERLQKIFVFECQVYNDSFIRASKSTLSRLEEGSLPSNEDSHRPQHATSSHSSVSHNWVKSRFTDAG</sequence>
<organism evidence="3 4">
    <name type="scientific">Danaus chrysippus</name>
    <name type="common">African queen</name>
    <dbReference type="NCBI Taxonomy" id="151541"/>
    <lineage>
        <taxon>Eukaryota</taxon>
        <taxon>Metazoa</taxon>
        <taxon>Ecdysozoa</taxon>
        <taxon>Arthropoda</taxon>
        <taxon>Hexapoda</taxon>
        <taxon>Insecta</taxon>
        <taxon>Pterygota</taxon>
        <taxon>Neoptera</taxon>
        <taxon>Endopterygota</taxon>
        <taxon>Lepidoptera</taxon>
        <taxon>Glossata</taxon>
        <taxon>Ditrysia</taxon>
        <taxon>Papilionoidea</taxon>
        <taxon>Nymphalidae</taxon>
        <taxon>Danainae</taxon>
        <taxon>Danaini</taxon>
        <taxon>Danaina</taxon>
        <taxon>Danaus</taxon>
        <taxon>Anosia</taxon>
    </lineage>
</organism>
<feature type="region of interest" description="Disordered" evidence="1">
    <location>
        <begin position="150"/>
        <end position="186"/>
    </location>
</feature>
<proteinExistence type="predicted"/>
<evidence type="ECO:0000313" key="3">
    <source>
        <dbReference type="EMBL" id="CAG9567782.1"/>
    </source>
</evidence>
<dbReference type="Pfam" id="PF15949">
    <property type="entry name" value="DUF4757"/>
    <property type="match status" value="1"/>
</dbReference>
<accession>A0A8J2QRT7</accession>
<evidence type="ECO:0000256" key="1">
    <source>
        <dbReference type="SAM" id="MobiDB-lite"/>
    </source>
</evidence>
<dbReference type="Proteomes" id="UP000789524">
    <property type="component" value="Unassembled WGS sequence"/>
</dbReference>
<feature type="domain" description="DUF4757" evidence="2">
    <location>
        <begin position="50"/>
        <end position="121"/>
    </location>
</feature>
<gene>
    <name evidence="3" type="ORF">DCHRY22_LOCUS7919</name>
</gene>
<name>A0A8J2QRT7_9NEOP</name>
<dbReference type="AlphaFoldDB" id="A0A8J2QRT7"/>
<dbReference type="OrthoDB" id="15627at2759"/>
<keyword evidence="4" id="KW-1185">Reference proteome</keyword>
<evidence type="ECO:0000259" key="2">
    <source>
        <dbReference type="Pfam" id="PF15949"/>
    </source>
</evidence>
<evidence type="ECO:0000313" key="4">
    <source>
        <dbReference type="Proteomes" id="UP000789524"/>
    </source>
</evidence>